<dbReference type="AlphaFoldDB" id="A0A858RHY2"/>
<evidence type="ECO:0000256" key="2">
    <source>
        <dbReference type="ARBA" id="ARBA00011901"/>
    </source>
</evidence>
<dbReference type="GO" id="GO:0030288">
    <property type="term" value="C:outer membrane-bounded periplasmic space"/>
    <property type="evidence" value="ECO:0007669"/>
    <property type="project" value="TreeGrafter"/>
</dbReference>
<comment type="catalytic activity">
    <reaction evidence="1">
        <text>Hydrolyzes the link between N-acetylmuramoyl residues and L-amino acid residues in certain cell-wall glycopeptides.</text>
        <dbReference type="EC" id="3.5.1.28"/>
    </reaction>
</comment>
<dbReference type="EMBL" id="CP051774">
    <property type="protein sequence ID" value="QJE96029.1"/>
    <property type="molecule type" value="Genomic_DNA"/>
</dbReference>
<evidence type="ECO:0000256" key="3">
    <source>
        <dbReference type="ARBA" id="ARBA00022801"/>
    </source>
</evidence>
<dbReference type="Proteomes" id="UP000501812">
    <property type="component" value="Chromosome"/>
</dbReference>
<dbReference type="InterPro" id="IPR002508">
    <property type="entry name" value="MurNAc-LAA_cat"/>
</dbReference>
<dbReference type="PANTHER" id="PTHR30404:SF0">
    <property type="entry name" value="N-ACETYLMURAMOYL-L-ALANINE AMIDASE AMIC"/>
    <property type="match status" value="1"/>
</dbReference>
<dbReference type="InterPro" id="IPR050695">
    <property type="entry name" value="N-acetylmuramoyl_amidase_3"/>
</dbReference>
<dbReference type="GO" id="GO:0008745">
    <property type="term" value="F:N-acetylmuramoyl-L-alanine amidase activity"/>
    <property type="evidence" value="ECO:0007669"/>
    <property type="project" value="UniProtKB-EC"/>
</dbReference>
<dbReference type="Gene3D" id="3.40.630.40">
    <property type="entry name" value="Zn-dependent exopeptidases"/>
    <property type="match status" value="1"/>
</dbReference>
<proteinExistence type="predicted"/>
<dbReference type="EC" id="3.5.1.28" evidence="2"/>
<dbReference type="SMART" id="SM00646">
    <property type="entry name" value="Ami_3"/>
    <property type="match status" value="1"/>
</dbReference>
<sequence length="340" mass="37376">MQSTILKSPLILAVLLWLGVGQMIACAWETRTISGREYVAVDGMKEFYNFDSVKRSGNQIIFDKTDPKDKRKGVLLTLRTGSQECFMNKVKFVFSYQVEDNGGRAWISRIDLAKLVDPVLRPNYIANAGAFDTVIIDAGHGGKDPGATNGIGTEAGYNLDVAERLRKLLIAQKYKVIMTRDSNRYLTLQERVDVANRVQGNAIFISIHHNSGGSAARGIETFTLSPVGVSHYGRGLNSSDFQARTGNSHDSANVALATAVHGRVSRRLGKNTFDRGIKRARFSVLTGVKHPSILIECGFMTHQLEARLIHNEAYRNAVAMGISEAIKTYQVAVSKKSTTP</sequence>
<evidence type="ECO:0000259" key="4">
    <source>
        <dbReference type="SMART" id="SM00646"/>
    </source>
</evidence>
<dbReference type="SUPFAM" id="SSF53187">
    <property type="entry name" value="Zn-dependent exopeptidases"/>
    <property type="match status" value="1"/>
</dbReference>
<reference evidence="5 6" key="1">
    <citation type="submission" date="2020-04" db="EMBL/GenBank/DDBJ databases">
        <title>Luteolibacter sp. G-1-1-1 isolated from soil.</title>
        <authorList>
            <person name="Dahal R.H."/>
        </authorList>
    </citation>
    <scope>NUCLEOTIDE SEQUENCE [LARGE SCALE GENOMIC DNA]</scope>
    <source>
        <strain evidence="5 6">G-1-1-1</strain>
    </source>
</reference>
<keyword evidence="3" id="KW-0378">Hydrolase</keyword>
<dbReference type="PANTHER" id="PTHR30404">
    <property type="entry name" value="N-ACETYLMURAMOYL-L-ALANINE AMIDASE"/>
    <property type="match status" value="1"/>
</dbReference>
<dbReference type="CDD" id="cd02696">
    <property type="entry name" value="MurNAc-LAA"/>
    <property type="match status" value="1"/>
</dbReference>
<name>A0A858RHY2_9BACT</name>
<dbReference type="KEGG" id="luo:HHL09_09615"/>
<evidence type="ECO:0000313" key="6">
    <source>
        <dbReference type="Proteomes" id="UP000501812"/>
    </source>
</evidence>
<protein>
    <recommendedName>
        <fullName evidence="2">N-acetylmuramoyl-L-alanine amidase</fullName>
        <ecNumber evidence="2">3.5.1.28</ecNumber>
    </recommendedName>
</protein>
<dbReference type="Pfam" id="PF01520">
    <property type="entry name" value="Amidase_3"/>
    <property type="match status" value="1"/>
</dbReference>
<accession>A0A858RHY2</accession>
<dbReference type="RefSeq" id="WP_169454347.1">
    <property type="nucleotide sequence ID" value="NZ_CP051774.1"/>
</dbReference>
<dbReference type="GO" id="GO:0009253">
    <property type="term" value="P:peptidoglycan catabolic process"/>
    <property type="evidence" value="ECO:0007669"/>
    <property type="project" value="InterPro"/>
</dbReference>
<gene>
    <name evidence="5" type="ORF">HHL09_09615</name>
</gene>
<keyword evidence="6" id="KW-1185">Reference proteome</keyword>
<organism evidence="5 6">
    <name type="scientific">Luteolibacter luteus</name>
    <dbReference type="NCBI Taxonomy" id="2728835"/>
    <lineage>
        <taxon>Bacteria</taxon>
        <taxon>Pseudomonadati</taxon>
        <taxon>Verrucomicrobiota</taxon>
        <taxon>Verrucomicrobiia</taxon>
        <taxon>Verrucomicrobiales</taxon>
        <taxon>Verrucomicrobiaceae</taxon>
        <taxon>Luteolibacter</taxon>
    </lineage>
</organism>
<feature type="domain" description="MurNAc-LAA" evidence="4">
    <location>
        <begin position="192"/>
        <end position="327"/>
    </location>
</feature>
<evidence type="ECO:0000313" key="5">
    <source>
        <dbReference type="EMBL" id="QJE96029.1"/>
    </source>
</evidence>
<evidence type="ECO:0000256" key="1">
    <source>
        <dbReference type="ARBA" id="ARBA00001561"/>
    </source>
</evidence>